<dbReference type="InterPro" id="IPR011034">
    <property type="entry name" value="Formyl_transferase-like_C_sf"/>
</dbReference>
<organism evidence="6 7">
    <name type="scientific">Mycetocola zhujimingii</name>
    <dbReference type="NCBI Taxonomy" id="2079792"/>
    <lineage>
        <taxon>Bacteria</taxon>
        <taxon>Bacillati</taxon>
        <taxon>Actinomycetota</taxon>
        <taxon>Actinomycetes</taxon>
        <taxon>Micrococcales</taxon>
        <taxon>Microbacteriaceae</taxon>
        <taxon>Mycetocola</taxon>
    </lineage>
</organism>
<dbReference type="OrthoDB" id="9794313at2"/>
<keyword evidence="2 5" id="KW-0227">DNA damage</keyword>
<sequence>MSVFDRAFFERPSVDVAPHLLGAVLRHTTDAGTVGVRITEVEAYIGQGVDPGSHAFRGKTARNASMFGEPGHLYCYFTYGMHVCANVVCSPDGEASACLIRAGEVVEGIELARFRRTTSKSDRDLAQGPARLVVALGISLAQNGSDLFAPPFSLEPAAEPAAYETGPRTGVAGGADLPWRFWIPGESSVSPYKRHPKV</sequence>
<reference evidence="7" key="1">
    <citation type="submission" date="2018-04" db="EMBL/GenBank/DDBJ databases">
        <authorList>
            <person name="Liu S."/>
            <person name="Wang Z."/>
            <person name="Li J."/>
        </authorList>
    </citation>
    <scope>NUCLEOTIDE SEQUENCE [LARGE SCALE GENOMIC DNA]</scope>
    <source>
        <strain evidence="7">622</strain>
    </source>
</reference>
<dbReference type="KEGG" id="myl:C3E77_05410"/>
<dbReference type="EMBL" id="QEFB01000006">
    <property type="protein sequence ID" value="PWC07198.1"/>
    <property type="molecule type" value="Genomic_DNA"/>
</dbReference>
<dbReference type="NCBIfam" id="TIGR00567">
    <property type="entry name" value="3mg"/>
    <property type="match status" value="1"/>
</dbReference>
<dbReference type="PANTHER" id="PTHR10429:SF0">
    <property type="entry name" value="DNA-3-METHYLADENINE GLYCOSYLASE"/>
    <property type="match status" value="1"/>
</dbReference>
<name>A0A2U1TE67_9MICO</name>
<dbReference type="Proteomes" id="UP000244962">
    <property type="component" value="Unassembled WGS sequence"/>
</dbReference>
<dbReference type="HAMAP" id="MF_00527">
    <property type="entry name" value="3MGH"/>
    <property type="match status" value="1"/>
</dbReference>
<dbReference type="EC" id="3.2.2.-" evidence="5"/>
<dbReference type="PANTHER" id="PTHR10429">
    <property type="entry name" value="DNA-3-METHYLADENINE GLYCOSYLASE"/>
    <property type="match status" value="1"/>
</dbReference>
<accession>A0A2U1TE67</accession>
<gene>
    <name evidence="6" type="ORF">DF223_07930</name>
</gene>
<dbReference type="FunFam" id="3.10.300.10:FF:000001">
    <property type="entry name" value="Putative 3-methyladenine DNA glycosylase"/>
    <property type="match status" value="1"/>
</dbReference>
<dbReference type="GO" id="GO:0003677">
    <property type="term" value="F:DNA binding"/>
    <property type="evidence" value="ECO:0007669"/>
    <property type="project" value="InterPro"/>
</dbReference>
<dbReference type="GO" id="GO:0006284">
    <property type="term" value="P:base-excision repair"/>
    <property type="evidence" value="ECO:0007669"/>
    <property type="project" value="InterPro"/>
</dbReference>
<keyword evidence="3 5" id="KW-0378">Hydrolase</keyword>
<dbReference type="CDD" id="cd00540">
    <property type="entry name" value="AAG"/>
    <property type="match status" value="1"/>
</dbReference>
<comment type="similarity">
    <text evidence="1 5">Belongs to the DNA glycosylase MPG family.</text>
</comment>
<keyword evidence="7" id="KW-1185">Reference proteome</keyword>
<dbReference type="InterPro" id="IPR036995">
    <property type="entry name" value="MPG_sf"/>
</dbReference>
<keyword evidence="4 5" id="KW-0234">DNA repair</keyword>
<evidence type="ECO:0000256" key="2">
    <source>
        <dbReference type="ARBA" id="ARBA00022763"/>
    </source>
</evidence>
<evidence type="ECO:0000256" key="3">
    <source>
        <dbReference type="ARBA" id="ARBA00022801"/>
    </source>
</evidence>
<dbReference type="Pfam" id="PF02245">
    <property type="entry name" value="Pur_DNA_glyco"/>
    <property type="match status" value="1"/>
</dbReference>
<dbReference type="NCBIfam" id="NF002003">
    <property type="entry name" value="PRK00802.1-3"/>
    <property type="match status" value="1"/>
</dbReference>
<evidence type="ECO:0000256" key="1">
    <source>
        <dbReference type="ARBA" id="ARBA00009232"/>
    </source>
</evidence>
<evidence type="ECO:0000256" key="5">
    <source>
        <dbReference type="HAMAP-Rule" id="MF_00527"/>
    </source>
</evidence>
<dbReference type="InterPro" id="IPR003180">
    <property type="entry name" value="MPG"/>
</dbReference>
<proteinExistence type="inferred from homology"/>
<dbReference type="SUPFAM" id="SSF50486">
    <property type="entry name" value="FMT C-terminal domain-like"/>
    <property type="match status" value="1"/>
</dbReference>
<evidence type="ECO:0000313" key="6">
    <source>
        <dbReference type="EMBL" id="PWC07198.1"/>
    </source>
</evidence>
<evidence type="ECO:0000313" key="7">
    <source>
        <dbReference type="Proteomes" id="UP000244962"/>
    </source>
</evidence>
<dbReference type="Gene3D" id="3.10.300.10">
    <property type="entry name" value="Methylpurine-DNA glycosylase (MPG)"/>
    <property type="match status" value="1"/>
</dbReference>
<dbReference type="GO" id="GO:0003905">
    <property type="term" value="F:alkylbase DNA N-glycosylase activity"/>
    <property type="evidence" value="ECO:0007669"/>
    <property type="project" value="InterPro"/>
</dbReference>
<comment type="caution">
    <text evidence="6">The sequence shown here is derived from an EMBL/GenBank/DDBJ whole genome shotgun (WGS) entry which is preliminary data.</text>
</comment>
<evidence type="ECO:0000256" key="4">
    <source>
        <dbReference type="ARBA" id="ARBA00023204"/>
    </source>
</evidence>
<protein>
    <recommendedName>
        <fullName evidence="5">Putative 3-methyladenine DNA glycosylase</fullName>
        <ecNumber evidence="5">3.2.2.-</ecNumber>
    </recommendedName>
</protein>
<dbReference type="AlphaFoldDB" id="A0A2U1TE67"/>